<protein>
    <submittedName>
        <fullName evidence="1">Uncharacterized protein</fullName>
    </submittedName>
</protein>
<evidence type="ECO:0000313" key="1">
    <source>
        <dbReference type="EMBL" id="KAJ9084808.1"/>
    </source>
</evidence>
<dbReference type="EMBL" id="QTSX02000805">
    <property type="protein sequence ID" value="KAJ9084808.1"/>
    <property type="molecule type" value="Genomic_DNA"/>
</dbReference>
<comment type="caution">
    <text evidence="1">The sequence shown here is derived from an EMBL/GenBank/DDBJ whole genome shotgun (WGS) entry which is preliminary data.</text>
</comment>
<sequence length="201" mass="22374">MREDEGRPPSKELSHDPSPLKVSKADKGPTLYKQSPFDHPKAYRVQTVTPCIAPTHLIVLYTLLEFIIDFIGGAMLLVNIFKNLIHPLSVLIITYKKFTKGGINSTTDLVEELYNPFRECVNLAPSSAAGSTQSLLPFTEPDPFPEKLLSYQSLISLVAPTSVHGQLHAVHQYLSSLSFSSTIQFPIAWRRVSCTHWLGDP</sequence>
<organism evidence="1 2">
    <name type="scientific">Entomophthora muscae</name>
    <dbReference type="NCBI Taxonomy" id="34485"/>
    <lineage>
        <taxon>Eukaryota</taxon>
        <taxon>Fungi</taxon>
        <taxon>Fungi incertae sedis</taxon>
        <taxon>Zoopagomycota</taxon>
        <taxon>Entomophthoromycotina</taxon>
        <taxon>Entomophthoromycetes</taxon>
        <taxon>Entomophthorales</taxon>
        <taxon>Entomophthoraceae</taxon>
        <taxon>Entomophthora</taxon>
    </lineage>
</organism>
<reference evidence="1" key="1">
    <citation type="submission" date="2022-04" db="EMBL/GenBank/DDBJ databases">
        <title>Genome of the entomopathogenic fungus Entomophthora muscae.</title>
        <authorList>
            <person name="Elya C."/>
            <person name="Lovett B.R."/>
            <person name="Lee E."/>
            <person name="Macias A.M."/>
            <person name="Hajek A.E."/>
            <person name="De Bivort B.L."/>
            <person name="Kasson M.T."/>
            <person name="De Fine Licht H.H."/>
            <person name="Stajich J.E."/>
        </authorList>
    </citation>
    <scope>NUCLEOTIDE SEQUENCE</scope>
    <source>
        <strain evidence="1">Berkeley</strain>
    </source>
</reference>
<dbReference type="Proteomes" id="UP001165960">
    <property type="component" value="Unassembled WGS sequence"/>
</dbReference>
<gene>
    <name evidence="1" type="ORF">DSO57_1020373</name>
</gene>
<keyword evidence="2" id="KW-1185">Reference proteome</keyword>
<accession>A0ACC2UDB5</accession>
<name>A0ACC2UDB5_9FUNG</name>
<evidence type="ECO:0000313" key="2">
    <source>
        <dbReference type="Proteomes" id="UP001165960"/>
    </source>
</evidence>
<proteinExistence type="predicted"/>